<dbReference type="PRINTS" id="PR00320">
    <property type="entry name" value="GPROTEINBRPT"/>
</dbReference>
<dbReference type="InterPro" id="IPR020472">
    <property type="entry name" value="WD40_PAC1"/>
</dbReference>
<dbReference type="PROSITE" id="PS50294">
    <property type="entry name" value="WD_REPEATS_REGION"/>
    <property type="match status" value="1"/>
</dbReference>
<dbReference type="Proteomes" id="UP000298061">
    <property type="component" value="Unassembled WGS sequence"/>
</dbReference>
<dbReference type="EMBL" id="SFCI01002677">
    <property type="protein sequence ID" value="TFY73639.1"/>
    <property type="molecule type" value="Genomic_DNA"/>
</dbReference>
<evidence type="ECO:0000313" key="4">
    <source>
        <dbReference type="EMBL" id="TFY73639.1"/>
    </source>
</evidence>
<dbReference type="InterPro" id="IPR001680">
    <property type="entry name" value="WD40_rpt"/>
</dbReference>
<gene>
    <name evidence="4" type="ORF">EWM64_g10374</name>
</gene>
<dbReference type="Gene3D" id="3.40.630.10">
    <property type="entry name" value="Zn peptidases"/>
    <property type="match status" value="1"/>
</dbReference>
<dbReference type="PROSITE" id="PS00678">
    <property type="entry name" value="WD_REPEATS_1"/>
    <property type="match status" value="2"/>
</dbReference>
<feature type="repeat" description="WD" evidence="3">
    <location>
        <begin position="269"/>
        <end position="300"/>
    </location>
</feature>
<dbReference type="AlphaFoldDB" id="A0A4Y9ZJM2"/>
<reference evidence="4 5" key="1">
    <citation type="submission" date="2019-02" db="EMBL/GenBank/DDBJ databases">
        <title>Genome sequencing of the rare red list fungi Hericium alpestre (H. flagellum).</title>
        <authorList>
            <person name="Buettner E."/>
            <person name="Kellner H."/>
        </authorList>
    </citation>
    <scope>NUCLEOTIDE SEQUENCE [LARGE SCALE GENOMIC DNA]</scope>
    <source>
        <strain evidence="4 5">DSM 108284</strain>
    </source>
</reference>
<dbReference type="Gene3D" id="2.130.10.10">
    <property type="entry name" value="YVTN repeat-like/Quinoprotein amine dehydrogenase"/>
    <property type="match status" value="2"/>
</dbReference>
<keyword evidence="2" id="KW-0677">Repeat</keyword>
<evidence type="ECO:0000256" key="3">
    <source>
        <dbReference type="PROSITE-ProRule" id="PRU00221"/>
    </source>
</evidence>
<feature type="repeat" description="WD" evidence="3">
    <location>
        <begin position="341"/>
        <end position="384"/>
    </location>
</feature>
<name>A0A4Y9ZJM2_9AGAM</name>
<dbReference type="InterPro" id="IPR015943">
    <property type="entry name" value="WD40/YVTN_repeat-like_dom_sf"/>
</dbReference>
<dbReference type="InterPro" id="IPR036322">
    <property type="entry name" value="WD40_repeat_dom_sf"/>
</dbReference>
<proteinExistence type="predicted"/>
<protein>
    <recommendedName>
        <fullName evidence="6">Anaphase-promoting complex subunit 4 WD40 domain-containing protein</fullName>
    </recommendedName>
</protein>
<dbReference type="OrthoDB" id="7832001at2759"/>
<dbReference type="SUPFAM" id="SSF50978">
    <property type="entry name" value="WD40 repeat-like"/>
    <property type="match status" value="1"/>
</dbReference>
<accession>A0A4Y9ZJM2</accession>
<dbReference type="PANTHER" id="PTHR19848">
    <property type="entry name" value="WD40 REPEAT PROTEIN"/>
    <property type="match status" value="1"/>
</dbReference>
<dbReference type="STRING" id="135208.A0A4Y9ZJM2"/>
<dbReference type="SMART" id="SM00320">
    <property type="entry name" value="WD40"/>
    <property type="match status" value="7"/>
</dbReference>
<evidence type="ECO:0000313" key="5">
    <source>
        <dbReference type="Proteomes" id="UP000298061"/>
    </source>
</evidence>
<comment type="caution">
    <text evidence="4">The sequence shown here is derived from an EMBL/GenBank/DDBJ whole genome shotgun (WGS) entry which is preliminary data.</text>
</comment>
<sequence>MADHDFLNPSLSQTVLDANTQPSLMHTLQQANNSVLSIAADGRYIYSGSQSTHISVYDNETFALKTNLRGHTGSVLALEYAADKQWLFSSSGDSTIRIWCTLTHSPIYVLHPHLDTESGDLFSIAWSRSLKTLYIGCQNTSLQWYYFPDEPTPDHPCQGPTSGTSTPSRKAHRLGDLSSHIAHPTVPEPRSILSIPASNVIDSAHFGYVYCMTLVPSTREGSDDLARAIEGQGNVHLVTGSGDETLKLWLCAPEPKLLHTFECQHGAVLSLATREELVYAGCQDGYVKVWDTQTRTLVRTIIVHENVDVLSLSVLHSDVYTFSANGQVNRYSDTFDCTASWRAHDGIILSSIISRDHNAYRLLTGGNDGAIKVWNIQPPRASYHRDPTSPIGIASPENDVLIYALRKFVSIPSVSGPAHREDCRQAAIWLAKCLHQLGAQAKTLSTGDDTNPIVFATFHGARPLLGSASRASSSTDITT</sequence>
<keyword evidence="5" id="KW-1185">Reference proteome</keyword>
<dbReference type="Pfam" id="PF00400">
    <property type="entry name" value="WD40"/>
    <property type="match status" value="4"/>
</dbReference>
<keyword evidence="1 3" id="KW-0853">WD repeat</keyword>
<dbReference type="PROSITE" id="PS50082">
    <property type="entry name" value="WD_REPEATS_2"/>
    <property type="match status" value="3"/>
</dbReference>
<evidence type="ECO:0000256" key="2">
    <source>
        <dbReference type="ARBA" id="ARBA00022737"/>
    </source>
</evidence>
<dbReference type="InterPro" id="IPR019775">
    <property type="entry name" value="WD40_repeat_CS"/>
</dbReference>
<evidence type="ECO:0008006" key="6">
    <source>
        <dbReference type="Google" id="ProtNLM"/>
    </source>
</evidence>
<organism evidence="4 5">
    <name type="scientific">Hericium alpestre</name>
    <dbReference type="NCBI Taxonomy" id="135208"/>
    <lineage>
        <taxon>Eukaryota</taxon>
        <taxon>Fungi</taxon>
        <taxon>Dikarya</taxon>
        <taxon>Basidiomycota</taxon>
        <taxon>Agaricomycotina</taxon>
        <taxon>Agaricomycetes</taxon>
        <taxon>Russulales</taxon>
        <taxon>Hericiaceae</taxon>
        <taxon>Hericium</taxon>
    </lineage>
</organism>
<evidence type="ECO:0000256" key="1">
    <source>
        <dbReference type="ARBA" id="ARBA00022574"/>
    </source>
</evidence>
<dbReference type="PANTHER" id="PTHR19848:SF8">
    <property type="entry name" value="F-BOX AND WD REPEAT DOMAIN CONTAINING 7"/>
    <property type="match status" value="1"/>
</dbReference>
<feature type="repeat" description="WD" evidence="3">
    <location>
        <begin position="68"/>
        <end position="99"/>
    </location>
</feature>